<dbReference type="InterPro" id="IPR044925">
    <property type="entry name" value="His-Me_finger_sf"/>
</dbReference>
<dbReference type="Gene3D" id="3.40.570.10">
    <property type="entry name" value="Extracellular Endonuclease, subunit A"/>
    <property type="match status" value="1"/>
</dbReference>
<keyword evidence="5" id="KW-1185">Reference proteome</keyword>
<dbReference type="Pfam" id="PF01223">
    <property type="entry name" value="Endonuclease_NS"/>
    <property type="match status" value="1"/>
</dbReference>
<dbReference type="GO" id="GO:0046872">
    <property type="term" value="F:metal ion binding"/>
    <property type="evidence" value="ECO:0007669"/>
    <property type="project" value="InterPro"/>
</dbReference>
<keyword evidence="1" id="KW-0732">Signal</keyword>
<sequence length="328" mass="36985">MNFLRFAFPLALLVVVQLTTLTWAATNVTKTSGKDYDEQGKHLGEQPLRSMEIECDLDSFSLGNSKPTFPEQPGVTLPLCQGEYYATLYDNNLGIARYSLYKITAAQATAAKVGRPRGDPWKSNQTPDIRQGSKALYQNQPIQGTYDKGHLVPVNILSYSHKSARDTFIYTNCVPQIAGFNRGQWNKYERKIKIYARKTCSQNGGTLYLITGTSKVKFVWTLYGQEMTGWKEPLQWFHKNAYVNDRIAIPNSMWTVGCCLNFNNEVVGAFGVMGDNSINKKRLNKFMMSRQTVAYVESALKLEDSTIKLFPSGGDCYDPEKNVKLNDI</sequence>
<protein>
    <recommendedName>
        <fullName evidence="6">DNA/RNA non-specific endonuclease</fullName>
    </recommendedName>
</protein>
<dbReference type="Proteomes" id="UP001159428">
    <property type="component" value="Unassembled WGS sequence"/>
</dbReference>
<evidence type="ECO:0000259" key="2">
    <source>
        <dbReference type="SMART" id="SM00477"/>
    </source>
</evidence>
<accession>A0AAU9XEA4</accession>
<evidence type="ECO:0000313" key="5">
    <source>
        <dbReference type="Proteomes" id="UP001159428"/>
    </source>
</evidence>
<evidence type="ECO:0000313" key="4">
    <source>
        <dbReference type="EMBL" id="CAH3144991.1"/>
    </source>
</evidence>
<feature type="domain" description="ENPP1-3/EXOG-like endonuclease/phosphodiesterase" evidence="2">
    <location>
        <begin position="82"/>
        <end position="306"/>
    </location>
</feature>
<dbReference type="PANTHER" id="PTHR21472">
    <property type="entry name" value="ENDONUCLEASE DOMAIN-CONTAINING 1 PROTEIN ENDOD1"/>
    <property type="match status" value="1"/>
</dbReference>
<dbReference type="EMBL" id="CALNXJ010000040">
    <property type="protein sequence ID" value="CAH3144991.1"/>
    <property type="molecule type" value="Genomic_DNA"/>
</dbReference>
<feature type="chain" id="PRO_5043460108" description="DNA/RNA non-specific endonuclease" evidence="1">
    <location>
        <begin position="25"/>
        <end position="328"/>
    </location>
</feature>
<comment type="caution">
    <text evidence="4">The sequence shown here is derived from an EMBL/GenBank/DDBJ whole genome shotgun (WGS) entry which is preliminary data.</text>
</comment>
<proteinExistence type="predicted"/>
<dbReference type="PANTHER" id="PTHR21472:SF30">
    <property type="entry name" value="ENDONUCLEASE DOMAIN-CONTAINING 1 PROTEIN-RELATED"/>
    <property type="match status" value="1"/>
</dbReference>
<gene>
    <name evidence="4" type="ORF">PMEA_00022433</name>
</gene>
<evidence type="ECO:0000259" key="3">
    <source>
        <dbReference type="SMART" id="SM00892"/>
    </source>
</evidence>
<reference evidence="4 5" key="1">
    <citation type="submission" date="2022-05" db="EMBL/GenBank/DDBJ databases">
        <authorList>
            <consortium name="Genoscope - CEA"/>
            <person name="William W."/>
        </authorList>
    </citation>
    <scope>NUCLEOTIDE SEQUENCE [LARGE SCALE GENOMIC DNA]</scope>
</reference>
<dbReference type="GO" id="GO:0003676">
    <property type="term" value="F:nucleic acid binding"/>
    <property type="evidence" value="ECO:0007669"/>
    <property type="project" value="InterPro"/>
</dbReference>
<dbReference type="InterPro" id="IPR001604">
    <property type="entry name" value="Endo_G_ENPP1-like_dom"/>
</dbReference>
<dbReference type="InterPro" id="IPR020821">
    <property type="entry name" value="ENPP1-3/EXOG-like_nuc-like"/>
</dbReference>
<feature type="domain" description="DNA/RNA non-specific endonuclease/pyrophosphatase/phosphodiesterase" evidence="3">
    <location>
        <begin position="81"/>
        <end position="310"/>
    </location>
</feature>
<dbReference type="AlphaFoldDB" id="A0AAU9XEA4"/>
<dbReference type="SMART" id="SM00477">
    <property type="entry name" value="NUC"/>
    <property type="match status" value="1"/>
</dbReference>
<dbReference type="SMART" id="SM00892">
    <property type="entry name" value="Endonuclease_NS"/>
    <property type="match status" value="1"/>
</dbReference>
<feature type="signal peptide" evidence="1">
    <location>
        <begin position="1"/>
        <end position="24"/>
    </location>
</feature>
<evidence type="ECO:0000256" key="1">
    <source>
        <dbReference type="SAM" id="SignalP"/>
    </source>
</evidence>
<dbReference type="InterPro" id="IPR039015">
    <property type="entry name" value="ENDOD1"/>
</dbReference>
<name>A0AAU9XEA4_9CNID</name>
<evidence type="ECO:0008006" key="6">
    <source>
        <dbReference type="Google" id="ProtNLM"/>
    </source>
</evidence>
<organism evidence="4 5">
    <name type="scientific">Pocillopora meandrina</name>
    <dbReference type="NCBI Taxonomy" id="46732"/>
    <lineage>
        <taxon>Eukaryota</taxon>
        <taxon>Metazoa</taxon>
        <taxon>Cnidaria</taxon>
        <taxon>Anthozoa</taxon>
        <taxon>Hexacorallia</taxon>
        <taxon>Scleractinia</taxon>
        <taxon>Astrocoeniina</taxon>
        <taxon>Pocilloporidae</taxon>
        <taxon>Pocillopora</taxon>
    </lineage>
</organism>
<dbReference type="GO" id="GO:0016787">
    <property type="term" value="F:hydrolase activity"/>
    <property type="evidence" value="ECO:0007669"/>
    <property type="project" value="InterPro"/>
</dbReference>
<dbReference type="SUPFAM" id="SSF54060">
    <property type="entry name" value="His-Me finger endonucleases"/>
    <property type="match status" value="1"/>
</dbReference>
<dbReference type="InterPro" id="IPR044929">
    <property type="entry name" value="DNA/RNA_non-sp_Endonuclease_sf"/>
</dbReference>